<dbReference type="Proteomes" id="UP001417504">
    <property type="component" value="Unassembled WGS sequence"/>
</dbReference>
<feature type="region of interest" description="Disordered" evidence="1">
    <location>
        <begin position="97"/>
        <end position="152"/>
    </location>
</feature>
<keyword evidence="3" id="KW-1185">Reference proteome</keyword>
<protein>
    <submittedName>
        <fullName evidence="2">Uncharacterized protein</fullName>
    </submittedName>
</protein>
<organism evidence="2 3">
    <name type="scientific">Stephania japonica</name>
    <dbReference type="NCBI Taxonomy" id="461633"/>
    <lineage>
        <taxon>Eukaryota</taxon>
        <taxon>Viridiplantae</taxon>
        <taxon>Streptophyta</taxon>
        <taxon>Embryophyta</taxon>
        <taxon>Tracheophyta</taxon>
        <taxon>Spermatophyta</taxon>
        <taxon>Magnoliopsida</taxon>
        <taxon>Ranunculales</taxon>
        <taxon>Menispermaceae</taxon>
        <taxon>Menispermoideae</taxon>
        <taxon>Cissampelideae</taxon>
        <taxon>Stephania</taxon>
    </lineage>
</organism>
<dbReference type="EMBL" id="JBBNAE010000010">
    <property type="protein sequence ID" value="KAK9090583.1"/>
    <property type="molecule type" value="Genomic_DNA"/>
</dbReference>
<feature type="compositionally biased region" description="Polar residues" evidence="1">
    <location>
        <begin position="126"/>
        <end position="142"/>
    </location>
</feature>
<evidence type="ECO:0000313" key="2">
    <source>
        <dbReference type="EMBL" id="KAK9090583.1"/>
    </source>
</evidence>
<proteinExistence type="predicted"/>
<comment type="caution">
    <text evidence="2">The sequence shown here is derived from an EMBL/GenBank/DDBJ whole genome shotgun (WGS) entry which is preliminary data.</text>
</comment>
<name>A0AAP0HJ93_9MAGN</name>
<feature type="region of interest" description="Disordered" evidence="1">
    <location>
        <begin position="1"/>
        <end position="72"/>
    </location>
</feature>
<evidence type="ECO:0000313" key="3">
    <source>
        <dbReference type="Proteomes" id="UP001417504"/>
    </source>
</evidence>
<dbReference type="AlphaFoldDB" id="A0AAP0HJ93"/>
<gene>
    <name evidence="2" type="ORF">Sjap_023760</name>
</gene>
<evidence type="ECO:0000256" key="1">
    <source>
        <dbReference type="SAM" id="MobiDB-lite"/>
    </source>
</evidence>
<feature type="compositionally biased region" description="Basic and acidic residues" evidence="1">
    <location>
        <begin position="99"/>
        <end position="108"/>
    </location>
</feature>
<sequence length="152" mass="16467">MKRLKKKRSVMEEGGTDGESSPVAAGFGNGVSTRARAKREGDDLENVYEKSGSASPKLRTSPRGSLGASVKGNLSFEGDLRLDLLRVVRSVARLGGGVTEKERSRRGEQWFAESVDATSRRDPGKVNTNGSCMLKYPSSSTRPGKEKIDDYL</sequence>
<feature type="compositionally biased region" description="Basic and acidic residues" evidence="1">
    <location>
        <begin position="143"/>
        <end position="152"/>
    </location>
</feature>
<reference evidence="2 3" key="1">
    <citation type="submission" date="2024-01" db="EMBL/GenBank/DDBJ databases">
        <title>Genome assemblies of Stephania.</title>
        <authorList>
            <person name="Yang L."/>
        </authorList>
    </citation>
    <scope>NUCLEOTIDE SEQUENCE [LARGE SCALE GENOMIC DNA]</scope>
    <source>
        <strain evidence="2">QJT</strain>
        <tissue evidence="2">Leaf</tissue>
    </source>
</reference>
<accession>A0AAP0HJ93</accession>